<reference evidence="4" key="1">
    <citation type="submission" date="2016-10" db="EMBL/GenBank/DDBJ databases">
        <authorList>
            <person name="Varghese N."/>
            <person name="Submissions S."/>
        </authorList>
    </citation>
    <scope>NUCLEOTIDE SEQUENCE [LARGE SCALE GENOMIC DNA]</scope>
    <source>
        <strain evidence="4">BS3782</strain>
    </source>
</reference>
<dbReference type="PATRIC" id="fig|163011.3.peg.3764"/>
<dbReference type="RefSeq" id="WP_038981875.1">
    <property type="nucleotide sequence ID" value="NZ_JABTYG010000016.1"/>
</dbReference>
<evidence type="ECO:0000313" key="4">
    <source>
        <dbReference type="Proteomes" id="UP000182814"/>
    </source>
</evidence>
<keyword evidence="1" id="KW-0472">Membrane</keyword>
<reference evidence="3" key="2">
    <citation type="submission" date="2016-10" db="EMBL/GenBank/DDBJ databases">
        <authorList>
            <person name="de Groot N.N."/>
        </authorList>
    </citation>
    <scope>NUCLEOTIDE SEQUENCE [LARGE SCALE GENOMIC DNA]</scope>
    <source>
        <strain evidence="3">BS3782</strain>
    </source>
</reference>
<organism evidence="3 4">
    <name type="scientific">Pseudomonas lini</name>
    <dbReference type="NCBI Taxonomy" id="163011"/>
    <lineage>
        <taxon>Bacteria</taxon>
        <taxon>Pseudomonadati</taxon>
        <taxon>Pseudomonadota</taxon>
        <taxon>Gammaproteobacteria</taxon>
        <taxon>Pseudomonadales</taxon>
        <taxon>Pseudomonadaceae</taxon>
        <taxon>Pseudomonas</taxon>
    </lineage>
</organism>
<feature type="transmembrane region" description="Helical" evidence="1">
    <location>
        <begin position="42"/>
        <end position="62"/>
    </location>
</feature>
<sequence length="204" mass="23411">MIKLKKRITNPMTIIAIFAALSETSAAVSLPFLDNKERELYVWFLISFPFYLLFLFFVTLNFNYRSLYAPSDFEKGKHFMKAMDNVNRSGNDPSRVPPESSTQHHVRLPEHLKDLHIIDARWMNNKMAFSALLEKIQQAQENPAQVIVFLTCAESETLLKESALRLSKHTKKRNGATFCIAYNLNSHGLTMIGQNLYRHTAVSS</sequence>
<dbReference type="Proteomes" id="UP000182814">
    <property type="component" value="Chromosome I"/>
</dbReference>
<evidence type="ECO:0000313" key="3">
    <source>
        <dbReference type="EMBL" id="SDS80091.1"/>
    </source>
</evidence>
<accession>A0A0J6HD53</accession>
<keyword evidence="1" id="KW-0812">Transmembrane</keyword>
<dbReference type="AlphaFoldDB" id="A0A0J6HD53"/>
<gene>
    <name evidence="2" type="ORF">F7R14_01555</name>
    <name evidence="3" type="ORF">SAMN04490191_2337</name>
</gene>
<keyword evidence="1" id="KW-1133">Transmembrane helix</keyword>
<dbReference type="EMBL" id="LT629746">
    <property type="protein sequence ID" value="SDS80091.1"/>
    <property type="molecule type" value="Genomic_DNA"/>
</dbReference>
<name>A0A0J6HD53_9PSED</name>
<dbReference type="EMBL" id="VZPO01000001">
    <property type="protein sequence ID" value="KAB0508363.1"/>
    <property type="molecule type" value="Genomic_DNA"/>
</dbReference>
<evidence type="ECO:0000256" key="1">
    <source>
        <dbReference type="SAM" id="Phobius"/>
    </source>
</evidence>
<evidence type="ECO:0000313" key="5">
    <source>
        <dbReference type="Proteomes" id="UP000434925"/>
    </source>
</evidence>
<dbReference type="Proteomes" id="UP000434925">
    <property type="component" value="Unassembled WGS sequence"/>
</dbReference>
<proteinExistence type="predicted"/>
<protein>
    <submittedName>
        <fullName evidence="3">Uncharacterized protein</fullName>
    </submittedName>
</protein>
<reference evidence="2 5" key="3">
    <citation type="submission" date="2019-09" db="EMBL/GenBank/DDBJ databases">
        <title>Draft genome sequences of 48 bacterial type strains from the CCUG.</title>
        <authorList>
            <person name="Tunovic T."/>
            <person name="Pineiro-Iglesias B."/>
            <person name="Unosson C."/>
            <person name="Inganas E."/>
            <person name="Ohlen M."/>
            <person name="Cardew S."/>
            <person name="Jensie-Markopoulos S."/>
            <person name="Salva-Serra F."/>
            <person name="Jaen-Luchoro D."/>
            <person name="Karlsson R."/>
            <person name="Svensson-Stadler L."/>
            <person name="Chun J."/>
            <person name="Moore E."/>
        </authorList>
    </citation>
    <scope>NUCLEOTIDE SEQUENCE [LARGE SCALE GENOMIC DNA]</scope>
    <source>
        <strain evidence="2 5">CCUG 51522</strain>
    </source>
</reference>
<keyword evidence="4" id="KW-1185">Reference proteome</keyword>
<evidence type="ECO:0000313" key="2">
    <source>
        <dbReference type="EMBL" id="KAB0508363.1"/>
    </source>
</evidence>